<evidence type="ECO:0000313" key="1">
    <source>
        <dbReference type="EMBL" id="MFE7965219.1"/>
    </source>
</evidence>
<proteinExistence type="predicted"/>
<sequence>MACHAAAPPTPRLDLLDAYVALVRATQQMPQTLLSFFVETYQAVADQTAIPVRVDHLRPGMRVIAAERLEDRTVSLVTETTADAQPCISVRWAKTGPDDFHPGGALYPADYFLVVTLDSLDAVFDPAARRTEVPA</sequence>
<dbReference type="EMBL" id="JBHVBU010000054">
    <property type="protein sequence ID" value="MFE7965219.1"/>
    <property type="molecule type" value="Genomic_DNA"/>
</dbReference>
<gene>
    <name evidence="1" type="ORF">ACFU0X_19675</name>
</gene>
<comment type="caution">
    <text evidence="1">The sequence shown here is derived from an EMBL/GenBank/DDBJ whole genome shotgun (WGS) entry which is preliminary data.</text>
</comment>
<keyword evidence="2" id="KW-1185">Reference proteome</keyword>
<accession>A0ABW6JM87</accession>
<protein>
    <recommendedName>
        <fullName evidence="3">Ig-like domain-containing protein</fullName>
    </recommendedName>
</protein>
<evidence type="ECO:0008006" key="3">
    <source>
        <dbReference type="Google" id="ProtNLM"/>
    </source>
</evidence>
<evidence type="ECO:0000313" key="2">
    <source>
        <dbReference type="Proteomes" id="UP001600650"/>
    </source>
</evidence>
<organism evidence="1 2">
    <name type="scientific">Streptomyces cellulosae</name>
    <dbReference type="NCBI Taxonomy" id="1968"/>
    <lineage>
        <taxon>Bacteria</taxon>
        <taxon>Bacillati</taxon>
        <taxon>Actinomycetota</taxon>
        <taxon>Actinomycetes</taxon>
        <taxon>Kitasatosporales</taxon>
        <taxon>Streptomycetaceae</taxon>
        <taxon>Streptomyces</taxon>
    </lineage>
</organism>
<dbReference type="Proteomes" id="UP001600650">
    <property type="component" value="Unassembled WGS sequence"/>
</dbReference>
<dbReference type="RefSeq" id="WP_381727126.1">
    <property type="nucleotide sequence ID" value="NZ_JBHVBU010000054.1"/>
</dbReference>
<name>A0ABW6JM87_STRCE</name>
<reference evidence="1 2" key="1">
    <citation type="submission" date="2024-09" db="EMBL/GenBank/DDBJ databases">
        <title>The Natural Products Discovery Center: Release of the First 8490 Sequenced Strains for Exploring Actinobacteria Biosynthetic Diversity.</title>
        <authorList>
            <person name="Kalkreuter E."/>
            <person name="Kautsar S.A."/>
            <person name="Yang D."/>
            <person name="Bader C.D."/>
            <person name="Teijaro C.N."/>
            <person name="Fluegel L."/>
            <person name="Davis C.M."/>
            <person name="Simpson J.R."/>
            <person name="Lauterbach L."/>
            <person name="Steele A.D."/>
            <person name="Gui C."/>
            <person name="Meng S."/>
            <person name="Li G."/>
            <person name="Viehrig K."/>
            <person name="Ye F."/>
            <person name="Su P."/>
            <person name="Kiefer A.F."/>
            <person name="Nichols A."/>
            <person name="Cepeda A.J."/>
            <person name="Yan W."/>
            <person name="Fan B."/>
            <person name="Jiang Y."/>
            <person name="Adhikari A."/>
            <person name="Zheng C.-J."/>
            <person name="Schuster L."/>
            <person name="Cowan T.M."/>
            <person name="Smanski M.J."/>
            <person name="Chevrette M.G."/>
            <person name="De Carvalho L.P.S."/>
            <person name="Shen B."/>
        </authorList>
    </citation>
    <scope>NUCLEOTIDE SEQUENCE [LARGE SCALE GENOMIC DNA]</scope>
    <source>
        <strain evidence="1 2">NPDC057399</strain>
    </source>
</reference>